<dbReference type="InterPro" id="IPR036514">
    <property type="entry name" value="SGNH_hydro_sf"/>
</dbReference>
<dbReference type="OrthoDB" id="9764375at2"/>
<gene>
    <name evidence="3" type="ORF">F8C67_02795</name>
</gene>
<proteinExistence type="predicted"/>
<evidence type="ECO:0000313" key="3">
    <source>
        <dbReference type="EMBL" id="KAB2814688.1"/>
    </source>
</evidence>
<evidence type="ECO:0000313" key="4">
    <source>
        <dbReference type="Proteomes" id="UP000468650"/>
    </source>
</evidence>
<dbReference type="SUPFAM" id="SSF52266">
    <property type="entry name" value="SGNH hydrolase"/>
    <property type="match status" value="1"/>
</dbReference>
<feature type="chain" id="PRO_5027001607" description="SGNH hydrolase-type esterase domain-containing protein" evidence="1">
    <location>
        <begin position="19"/>
        <end position="407"/>
    </location>
</feature>
<dbReference type="RefSeq" id="WP_151666267.1">
    <property type="nucleotide sequence ID" value="NZ_WBVO01000001.1"/>
</dbReference>
<dbReference type="EMBL" id="WBVO01000001">
    <property type="protein sequence ID" value="KAB2814688.1"/>
    <property type="molecule type" value="Genomic_DNA"/>
</dbReference>
<evidence type="ECO:0000259" key="2">
    <source>
        <dbReference type="Pfam" id="PF13472"/>
    </source>
</evidence>
<feature type="signal peptide" evidence="1">
    <location>
        <begin position="1"/>
        <end position="18"/>
    </location>
</feature>
<comment type="caution">
    <text evidence="3">The sequence shown here is derived from an EMBL/GenBank/DDBJ whole genome shotgun (WGS) entry which is preliminary data.</text>
</comment>
<sequence length="407" mass="46414">MRIRLIALSCLLSLACLAQSVTQAKYPFMHLENNVILTPGDDDKLEAFFEKLDQLAFEGEGQIDVLHMGGSHVQAGMLSDAMRTGLHAMSPGLKGSRGFFFPFRLAKTNEPRNFSIQSNVEWEGFRCSVNNHEARWGMSGIVASTTRRNARVDILAFDGDTGRYRFSKVRIYHPSGDSLFYPVVDSQKFKVDTIFYDERGFTEFSLIGDYRSFTFTLAGKEEATEFIWQGVQFVDDWPGISYHALGVNGASTKSYLRCVDFNKQMKAIAPDLVVFGIGINDAYMSEERFEPEVFKARYDSIMDAIEASNPEVLFLFLTNNDSYYRRRYPNPNALAVRDVMLELAEERDAIYWDLFEVMGGLGSIDLWVDQGLARGDRIHLSREGYELQAELLVYAIEQKWLEHLRED</sequence>
<evidence type="ECO:0000256" key="1">
    <source>
        <dbReference type="SAM" id="SignalP"/>
    </source>
</evidence>
<dbReference type="PROSITE" id="PS51257">
    <property type="entry name" value="PROKAR_LIPOPROTEIN"/>
    <property type="match status" value="1"/>
</dbReference>
<keyword evidence="1" id="KW-0732">Signal</keyword>
<dbReference type="Pfam" id="PF13472">
    <property type="entry name" value="Lipase_GDSL_2"/>
    <property type="match status" value="1"/>
</dbReference>
<accession>A0A6N6RMB3</accession>
<dbReference type="GO" id="GO:0016788">
    <property type="term" value="F:hydrolase activity, acting on ester bonds"/>
    <property type="evidence" value="ECO:0007669"/>
    <property type="project" value="UniProtKB-ARBA"/>
</dbReference>
<feature type="domain" description="SGNH hydrolase-type esterase" evidence="2">
    <location>
        <begin position="239"/>
        <end position="387"/>
    </location>
</feature>
<dbReference type="Proteomes" id="UP000468650">
    <property type="component" value="Unassembled WGS sequence"/>
</dbReference>
<dbReference type="InterPro" id="IPR013830">
    <property type="entry name" value="SGNH_hydro"/>
</dbReference>
<dbReference type="Gene3D" id="2.60.120.1360">
    <property type="match status" value="1"/>
</dbReference>
<organism evidence="3 4">
    <name type="scientific">Phaeocystidibacter luteus</name>
    <dbReference type="NCBI Taxonomy" id="911197"/>
    <lineage>
        <taxon>Bacteria</taxon>
        <taxon>Pseudomonadati</taxon>
        <taxon>Bacteroidota</taxon>
        <taxon>Flavobacteriia</taxon>
        <taxon>Flavobacteriales</taxon>
        <taxon>Phaeocystidibacteraceae</taxon>
        <taxon>Phaeocystidibacter</taxon>
    </lineage>
</organism>
<dbReference type="AlphaFoldDB" id="A0A6N6RMB3"/>
<protein>
    <recommendedName>
        <fullName evidence="2">SGNH hydrolase-type esterase domain-containing protein</fullName>
    </recommendedName>
</protein>
<dbReference type="Gene3D" id="3.40.50.1110">
    <property type="entry name" value="SGNH hydrolase"/>
    <property type="match status" value="1"/>
</dbReference>
<keyword evidence="4" id="KW-1185">Reference proteome</keyword>
<name>A0A6N6RMB3_9FLAO</name>
<reference evidence="3 4" key="1">
    <citation type="submission" date="2019-09" db="EMBL/GenBank/DDBJ databases">
        <title>Genomes of family Cryomorphaceae.</title>
        <authorList>
            <person name="Bowman J.P."/>
        </authorList>
    </citation>
    <scope>NUCLEOTIDE SEQUENCE [LARGE SCALE GENOMIC DNA]</scope>
    <source>
        <strain evidence="3 4">LMG 25704</strain>
    </source>
</reference>